<evidence type="ECO:0000256" key="1">
    <source>
        <dbReference type="SAM" id="Phobius"/>
    </source>
</evidence>
<evidence type="ECO:0000313" key="2">
    <source>
        <dbReference type="Proteomes" id="UP000887565"/>
    </source>
</evidence>
<dbReference type="WBParaSite" id="nRc.2.0.1.t09249-RA">
    <property type="protein sequence ID" value="nRc.2.0.1.t09249-RA"/>
    <property type="gene ID" value="nRc.2.0.1.g09249"/>
</dbReference>
<proteinExistence type="predicted"/>
<dbReference type="Proteomes" id="UP000887565">
    <property type="component" value="Unplaced"/>
</dbReference>
<name>A0A915I7D4_ROMCU</name>
<accession>A0A915I7D4</accession>
<feature type="transmembrane region" description="Helical" evidence="1">
    <location>
        <begin position="47"/>
        <end position="69"/>
    </location>
</feature>
<keyword evidence="1" id="KW-0472">Membrane</keyword>
<protein>
    <submittedName>
        <fullName evidence="3">Uncharacterized protein</fullName>
    </submittedName>
</protein>
<dbReference type="AlphaFoldDB" id="A0A915I7D4"/>
<organism evidence="2 3">
    <name type="scientific">Romanomermis culicivorax</name>
    <name type="common">Nematode worm</name>
    <dbReference type="NCBI Taxonomy" id="13658"/>
    <lineage>
        <taxon>Eukaryota</taxon>
        <taxon>Metazoa</taxon>
        <taxon>Ecdysozoa</taxon>
        <taxon>Nematoda</taxon>
        <taxon>Enoplea</taxon>
        <taxon>Dorylaimia</taxon>
        <taxon>Mermithida</taxon>
        <taxon>Mermithoidea</taxon>
        <taxon>Mermithidae</taxon>
        <taxon>Romanomermis</taxon>
    </lineage>
</organism>
<keyword evidence="1" id="KW-0812">Transmembrane</keyword>
<keyword evidence="1" id="KW-1133">Transmembrane helix</keyword>
<keyword evidence="2" id="KW-1185">Reference proteome</keyword>
<reference evidence="3" key="1">
    <citation type="submission" date="2022-11" db="UniProtKB">
        <authorList>
            <consortium name="WormBaseParasite"/>
        </authorList>
    </citation>
    <scope>IDENTIFICATION</scope>
</reference>
<evidence type="ECO:0000313" key="3">
    <source>
        <dbReference type="WBParaSite" id="nRc.2.0.1.t09249-RA"/>
    </source>
</evidence>
<sequence length="86" mass="9748">MPARTTMITARMICVCKGLFNGGLFSFCVYNGKEKFGLTTVNKNQCFAYACTIFAVLGFSEQWACFFAVSSLSRYWACPRECRLRI</sequence>
<feature type="transmembrane region" description="Helical" evidence="1">
    <location>
        <begin position="12"/>
        <end position="32"/>
    </location>
</feature>